<dbReference type="KEGG" id="rhy:RD110_21015"/>
<dbReference type="STRING" id="1842727.RD110_21015"/>
<protein>
    <recommendedName>
        <fullName evidence="5">LacI family transcriptional regulator</fullName>
    </recommendedName>
</protein>
<dbReference type="Pfam" id="PF03401">
    <property type="entry name" value="TctC"/>
    <property type="match status" value="1"/>
</dbReference>
<dbReference type="PANTHER" id="PTHR42928:SF5">
    <property type="entry name" value="BLR1237 PROTEIN"/>
    <property type="match status" value="1"/>
</dbReference>
<dbReference type="Proteomes" id="UP000186609">
    <property type="component" value="Chromosome"/>
</dbReference>
<gene>
    <name evidence="3" type="ORF">RD110_21015</name>
</gene>
<dbReference type="InterPro" id="IPR042100">
    <property type="entry name" value="Bug_dom1"/>
</dbReference>
<dbReference type="SUPFAM" id="SSF53850">
    <property type="entry name" value="Periplasmic binding protein-like II"/>
    <property type="match status" value="1"/>
</dbReference>
<keyword evidence="4" id="KW-1185">Reference proteome</keyword>
<evidence type="ECO:0000256" key="1">
    <source>
        <dbReference type="ARBA" id="ARBA00006987"/>
    </source>
</evidence>
<feature type="signal peptide" evidence="2">
    <location>
        <begin position="1"/>
        <end position="30"/>
    </location>
</feature>
<comment type="similarity">
    <text evidence="1">Belongs to the UPF0065 (bug) family.</text>
</comment>
<dbReference type="AlphaFoldDB" id="A0A1P8K0C5"/>
<dbReference type="PANTHER" id="PTHR42928">
    <property type="entry name" value="TRICARBOXYLATE-BINDING PROTEIN"/>
    <property type="match status" value="1"/>
</dbReference>
<evidence type="ECO:0000256" key="2">
    <source>
        <dbReference type="SAM" id="SignalP"/>
    </source>
</evidence>
<evidence type="ECO:0000313" key="3">
    <source>
        <dbReference type="EMBL" id="APW39391.1"/>
    </source>
</evidence>
<dbReference type="CDD" id="cd13578">
    <property type="entry name" value="PBP2_Bug27"/>
    <property type="match status" value="1"/>
</dbReference>
<evidence type="ECO:0008006" key="5">
    <source>
        <dbReference type="Google" id="ProtNLM"/>
    </source>
</evidence>
<dbReference type="Gene3D" id="3.40.190.150">
    <property type="entry name" value="Bordetella uptake gene, domain 1"/>
    <property type="match status" value="1"/>
</dbReference>
<reference evidence="3 4" key="1">
    <citation type="submission" date="2017-01" db="EMBL/GenBank/DDBJ databases">
        <authorList>
            <person name="Mah S.A."/>
            <person name="Swanson W.J."/>
            <person name="Moy G.W."/>
            <person name="Vacquier V.D."/>
        </authorList>
    </citation>
    <scope>NUCLEOTIDE SEQUENCE [LARGE SCALE GENOMIC DNA]</scope>
    <source>
        <strain evidence="3 4">DCY110</strain>
    </source>
</reference>
<dbReference type="EMBL" id="CP019236">
    <property type="protein sequence ID" value="APW39391.1"/>
    <property type="molecule type" value="Genomic_DNA"/>
</dbReference>
<evidence type="ECO:0000313" key="4">
    <source>
        <dbReference type="Proteomes" id="UP000186609"/>
    </source>
</evidence>
<dbReference type="InterPro" id="IPR005064">
    <property type="entry name" value="BUG"/>
</dbReference>
<sequence>MKAHPTRRLRRLALSLLGLLAMGVATDGIAQQPAPAFPSKPIRFIVPYPPGGGTDIVARLVAAKMSTALGQPVLVDNKPGASTIIGTEMLARAAPDGYTLGMITDSHAINPVFFPKLPYDSVKDFEPVSQLVFVPLVLVAHPSLNVKTVPELIAAARLKPGRINYASIGNGTPHQISMEWLKSMAGISMTHIPYKGVAPALTDLVAGQVDVMFTGTSSAGPYVKAGKLNALAVSSAKRQPTFPDTPSVAEQGLPEFDFMTWYGTALPAGTPPAIVQRMSQEIAAALNQPDVRERLAALGVVGAPSSPADFGAFIQSESQKLGRIVAATGVKPE</sequence>
<name>A0A1P8K0C5_9BURK</name>
<dbReference type="Gene3D" id="3.40.190.10">
    <property type="entry name" value="Periplasmic binding protein-like II"/>
    <property type="match status" value="1"/>
</dbReference>
<keyword evidence="2" id="KW-0732">Signal</keyword>
<organism evidence="3 4">
    <name type="scientific">Rhodoferax koreensis</name>
    <dbReference type="NCBI Taxonomy" id="1842727"/>
    <lineage>
        <taxon>Bacteria</taxon>
        <taxon>Pseudomonadati</taxon>
        <taxon>Pseudomonadota</taxon>
        <taxon>Betaproteobacteria</taxon>
        <taxon>Burkholderiales</taxon>
        <taxon>Comamonadaceae</taxon>
        <taxon>Rhodoferax</taxon>
    </lineage>
</organism>
<feature type="chain" id="PRO_5012930256" description="LacI family transcriptional regulator" evidence="2">
    <location>
        <begin position="31"/>
        <end position="333"/>
    </location>
</feature>
<accession>A0A1P8K0C5</accession>
<proteinExistence type="inferred from homology"/>
<dbReference type="PIRSF" id="PIRSF017082">
    <property type="entry name" value="YflP"/>
    <property type="match status" value="1"/>
</dbReference>